<reference evidence="8" key="1">
    <citation type="submission" date="2021-12" db="EMBL/GenBank/DDBJ databases">
        <authorList>
            <person name="King R."/>
        </authorList>
    </citation>
    <scope>NUCLEOTIDE SEQUENCE</scope>
</reference>
<keyword evidence="9" id="KW-1185">Reference proteome</keyword>
<evidence type="ECO:0000256" key="2">
    <source>
        <dbReference type="ARBA" id="ARBA00012023"/>
    </source>
</evidence>
<evidence type="ECO:0000256" key="4">
    <source>
        <dbReference type="ARBA" id="ARBA00022741"/>
    </source>
</evidence>
<dbReference type="Gene3D" id="3.30.200.110">
    <property type="entry name" value="Inositol-pentakisphosphate 2-kinase, N-lobe"/>
    <property type="match status" value="1"/>
</dbReference>
<comment type="catalytic activity">
    <reaction evidence="7">
        <text>1D-myo-inositol 1,3,4,5,6-pentakisphosphate + ATP = 1D-myo-inositol hexakisphosphate + ADP + H(+)</text>
        <dbReference type="Rhea" id="RHEA:20313"/>
        <dbReference type="ChEBI" id="CHEBI:15378"/>
        <dbReference type="ChEBI" id="CHEBI:30616"/>
        <dbReference type="ChEBI" id="CHEBI:57733"/>
        <dbReference type="ChEBI" id="CHEBI:58130"/>
        <dbReference type="ChEBI" id="CHEBI:456216"/>
        <dbReference type="EC" id="2.7.1.158"/>
    </reaction>
</comment>
<dbReference type="GO" id="GO:0032958">
    <property type="term" value="P:inositol phosphate biosynthetic process"/>
    <property type="evidence" value="ECO:0007669"/>
    <property type="project" value="TreeGrafter"/>
</dbReference>
<dbReference type="PANTHER" id="PTHR14456">
    <property type="entry name" value="INOSITOL POLYPHOSPHATE KINASE 1"/>
    <property type="match status" value="1"/>
</dbReference>
<evidence type="ECO:0000256" key="1">
    <source>
        <dbReference type="ARBA" id="ARBA00007229"/>
    </source>
</evidence>
<keyword evidence="5 7" id="KW-0418">Kinase</keyword>
<evidence type="ECO:0000313" key="8">
    <source>
        <dbReference type="EMBL" id="CAD0194505.1"/>
    </source>
</evidence>
<organism evidence="8 9">
    <name type="scientific">Chrysodeixis includens</name>
    <name type="common">Soybean looper</name>
    <name type="synonym">Pseudoplusia includens</name>
    <dbReference type="NCBI Taxonomy" id="689277"/>
    <lineage>
        <taxon>Eukaryota</taxon>
        <taxon>Metazoa</taxon>
        <taxon>Ecdysozoa</taxon>
        <taxon>Arthropoda</taxon>
        <taxon>Hexapoda</taxon>
        <taxon>Insecta</taxon>
        <taxon>Pterygota</taxon>
        <taxon>Neoptera</taxon>
        <taxon>Endopterygota</taxon>
        <taxon>Lepidoptera</taxon>
        <taxon>Glossata</taxon>
        <taxon>Ditrysia</taxon>
        <taxon>Noctuoidea</taxon>
        <taxon>Noctuidae</taxon>
        <taxon>Plusiinae</taxon>
        <taxon>Chrysodeixis</taxon>
    </lineage>
</organism>
<dbReference type="GO" id="GO:0005634">
    <property type="term" value="C:nucleus"/>
    <property type="evidence" value="ECO:0007669"/>
    <property type="project" value="TreeGrafter"/>
</dbReference>
<comment type="similarity">
    <text evidence="1">Belongs to the IPK1 type 2 family.</text>
</comment>
<evidence type="ECO:0000256" key="7">
    <source>
        <dbReference type="RuleBase" id="RU364126"/>
    </source>
</evidence>
<dbReference type="InterPro" id="IPR009286">
    <property type="entry name" value="Ins_P5_2-kin"/>
</dbReference>
<keyword evidence="4 7" id="KW-0547">Nucleotide-binding</keyword>
<dbReference type="AlphaFoldDB" id="A0A9N8KTD8"/>
<sequence length="401" mass="46268">MKILGKSWKYINEGNAHIVVQILGTNYVLRLIKEDGKTTTPKNVYDSVNFVNLIMVPLLENTHYENEQTVEISKSDLTELRKLLLPFRPANRIHKSLISQIAIKATNLSIVSPNCEINYCIEIKPKEGYLSSSLRQYAKCYYCFKQYLKLQMKAIKETSHYCPLDLFSGDKNRMKHSLLNMINNPQNNFKLFKNGSLIFNEQSTKRDLQNILKDMNCFNDTPLFLDFIIATLLSDNIRPYIKLMAHKENTESAYHQCVEGNGLDTNSFLYKLLQLQKLSENVAFNVKDLNNDYVDYVSKLIEQLNFSKLDLHCQSDKETFYEAADPIHLALISAVAKDCSIMISFSTSYVENIPYVEVGDAKVFYKLALTDLEPKSPATLSKRKDTEKKMIEIYEKYREST</sequence>
<evidence type="ECO:0000256" key="6">
    <source>
        <dbReference type="ARBA" id="ARBA00022840"/>
    </source>
</evidence>
<protein>
    <recommendedName>
        <fullName evidence="2 7">Inositol-pentakisphosphate 2-kinase</fullName>
        <ecNumber evidence="2 7">2.7.1.158</ecNumber>
    </recommendedName>
</protein>
<gene>
    <name evidence="8" type="ORF">CINC_LOCUS5360</name>
</gene>
<dbReference type="GO" id="GO:0035299">
    <property type="term" value="F:inositol-1,3,4,5,6-pentakisphosphate 2-kinase activity"/>
    <property type="evidence" value="ECO:0007669"/>
    <property type="project" value="UniProtKB-EC"/>
</dbReference>
<name>A0A9N8KTD8_CHRIL</name>
<accession>A0A9N8KTD8</accession>
<keyword evidence="6 7" id="KW-0067">ATP-binding</keyword>
<dbReference type="OrthoDB" id="245150at2759"/>
<evidence type="ECO:0000256" key="3">
    <source>
        <dbReference type="ARBA" id="ARBA00022679"/>
    </source>
</evidence>
<dbReference type="Proteomes" id="UP001154114">
    <property type="component" value="Chromosome 2"/>
</dbReference>
<evidence type="ECO:0000256" key="5">
    <source>
        <dbReference type="ARBA" id="ARBA00022777"/>
    </source>
</evidence>
<dbReference type="EMBL" id="LR824005">
    <property type="protein sequence ID" value="CAD0194505.1"/>
    <property type="molecule type" value="Genomic_DNA"/>
</dbReference>
<proteinExistence type="inferred from homology"/>
<comment type="domain">
    <text evidence="7">The EXKPK motif is conserved in inositol-pentakisphosphate 2-kinases of both family 1 and 2.</text>
</comment>
<dbReference type="Pfam" id="PF06090">
    <property type="entry name" value="Ins_P5_2-kin"/>
    <property type="match status" value="1"/>
</dbReference>
<dbReference type="InterPro" id="IPR043001">
    <property type="entry name" value="IP5_2-K_N_lobe"/>
</dbReference>
<dbReference type="GO" id="GO:0005524">
    <property type="term" value="F:ATP binding"/>
    <property type="evidence" value="ECO:0007669"/>
    <property type="project" value="UniProtKB-KW"/>
</dbReference>
<dbReference type="PANTHER" id="PTHR14456:SF2">
    <property type="entry name" value="INOSITOL-PENTAKISPHOSPHATE 2-KINASE"/>
    <property type="match status" value="1"/>
</dbReference>
<comment type="function">
    <text evidence="7">Phosphorylates Ins(1,3,4,5,6)P5 at position 2 to form Ins(1,2,3,4,5,6)P6 (InsP6 or phytate).</text>
</comment>
<evidence type="ECO:0000313" key="9">
    <source>
        <dbReference type="Proteomes" id="UP001154114"/>
    </source>
</evidence>
<dbReference type="EC" id="2.7.1.158" evidence="2 7"/>
<keyword evidence="3 7" id="KW-0808">Transferase</keyword>